<dbReference type="PRINTS" id="PR01217">
    <property type="entry name" value="PRICHEXTENSN"/>
</dbReference>
<keyword evidence="2" id="KW-1133">Transmembrane helix</keyword>
<keyword evidence="5" id="KW-1185">Reference proteome</keyword>
<gene>
    <name evidence="4" type="ORF">TIFTF001_027999</name>
</gene>
<dbReference type="AlphaFoldDB" id="A0AA88DP44"/>
<feature type="region of interest" description="Disordered" evidence="1">
    <location>
        <begin position="1"/>
        <end position="22"/>
    </location>
</feature>
<comment type="caution">
    <text evidence="4">The sequence shown here is derived from an EMBL/GenBank/DDBJ whole genome shotgun (WGS) entry which is preliminary data.</text>
</comment>
<feature type="transmembrane region" description="Helical" evidence="2">
    <location>
        <begin position="43"/>
        <end position="66"/>
    </location>
</feature>
<dbReference type="EMBL" id="BTGU01000082">
    <property type="protein sequence ID" value="GMN58901.1"/>
    <property type="molecule type" value="Genomic_DNA"/>
</dbReference>
<feature type="compositionally biased region" description="Pro residues" evidence="1">
    <location>
        <begin position="356"/>
        <end position="366"/>
    </location>
</feature>
<evidence type="ECO:0000313" key="5">
    <source>
        <dbReference type="Proteomes" id="UP001187192"/>
    </source>
</evidence>
<dbReference type="InterPro" id="IPR055464">
    <property type="entry name" value="DUF7036"/>
</dbReference>
<evidence type="ECO:0000256" key="2">
    <source>
        <dbReference type="SAM" id="Phobius"/>
    </source>
</evidence>
<accession>A0AA88DP44</accession>
<feature type="compositionally biased region" description="Low complexity" evidence="1">
    <location>
        <begin position="462"/>
        <end position="477"/>
    </location>
</feature>
<feature type="domain" description="DUF7036" evidence="3">
    <location>
        <begin position="246"/>
        <end position="337"/>
    </location>
</feature>
<protein>
    <recommendedName>
        <fullName evidence="3">DUF7036 domain-containing protein</fullName>
    </recommendedName>
</protein>
<dbReference type="Proteomes" id="UP001187192">
    <property type="component" value="Unassembled WGS sequence"/>
</dbReference>
<organism evidence="4 5">
    <name type="scientific">Ficus carica</name>
    <name type="common">Common fig</name>
    <dbReference type="NCBI Taxonomy" id="3494"/>
    <lineage>
        <taxon>Eukaryota</taxon>
        <taxon>Viridiplantae</taxon>
        <taxon>Streptophyta</taxon>
        <taxon>Embryophyta</taxon>
        <taxon>Tracheophyta</taxon>
        <taxon>Spermatophyta</taxon>
        <taxon>Magnoliopsida</taxon>
        <taxon>eudicotyledons</taxon>
        <taxon>Gunneridae</taxon>
        <taxon>Pentapetalae</taxon>
        <taxon>rosids</taxon>
        <taxon>fabids</taxon>
        <taxon>Rosales</taxon>
        <taxon>Moraceae</taxon>
        <taxon>Ficeae</taxon>
        <taxon>Ficus</taxon>
    </lineage>
</organism>
<feature type="region of interest" description="Disordered" evidence="1">
    <location>
        <begin position="355"/>
        <end position="390"/>
    </location>
</feature>
<keyword evidence="2" id="KW-0812">Transmembrane</keyword>
<dbReference type="PANTHER" id="PTHR33826:SF4">
    <property type="entry name" value="F20B24.21"/>
    <property type="match status" value="1"/>
</dbReference>
<keyword evidence="2" id="KW-0472">Membrane</keyword>
<evidence type="ECO:0000259" key="3">
    <source>
        <dbReference type="Pfam" id="PF23041"/>
    </source>
</evidence>
<feature type="compositionally biased region" description="Pro residues" evidence="1">
    <location>
        <begin position="376"/>
        <end position="388"/>
    </location>
</feature>
<dbReference type="Pfam" id="PF23041">
    <property type="entry name" value="DUF7036"/>
    <property type="match status" value="2"/>
</dbReference>
<feature type="compositionally biased region" description="Low complexity" evidence="1">
    <location>
        <begin position="423"/>
        <end position="436"/>
    </location>
</feature>
<feature type="domain" description="DUF7036" evidence="3">
    <location>
        <begin position="122"/>
        <end position="213"/>
    </location>
</feature>
<sequence>MGKSEEQSLHQQQSNDDEAENRDSSGLLCQGCSMVLSRIAQDFSLRCVVVLLLILSMFVSGIFWILPYRPTLSGFDAEQAIKLIGVDCAFPIGCNFLEEWLCHSFITYFSSEAVFIAPVQAYFVLEKPVSHLVPCIGRLEYDITVEIGVPDMKVSVLSMHQLGGSNWTTVVFGALPDPINTQISPVSLSVLRSSLIEVFLQTTNLTLTTSTFGQPSGFEILKFQGGITVIPVQPAPIWQIPQILFNFTLSNSISDILDYIVELKDQLKYGLQLGPYETVFVQITNTFGSTTAPPVIIQASVVLPDYKSLQPQRLKQLALTLTGSRARNLGLNNSVFGKVKSISLSSYLKGTLSPISPSPSPAPAPGPSDYAGPAISPDPAPTYSPAPSPGILDPSPCYDCDASAPTPSIVALQSPQPCPYHRSAIPPSYSPTSPSNPIVPSAYTPTAAPPNSRPMGPKSRLSPGVSPVPQVSVASSPGESKGNTKSLMSPSIAPSPSSLAAVPLYNEIWSLGLSTLIGSYVGEIRRQNAGQSQKVAGLSSCFDIFLGHKKNSGYLSSQLEDLELCRFFLSLCNAGKVSPKKREEFLYCLFILFELMKFPGSNPQMVCTKECKSRSRKTLIRPKSRSGNEGKGGKGWILNCAGKLVREWFEQGGGAAGIPRLQVGVTMASVGQNTFLN</sequence>
<dbReference type="PANTHER" id="PTHR33826">
    <property type="entry name" value="F20B24.21"/>
    <property type="match status" value="1"/>
</dbReference>
<feature type="region of interest" description="Disordered" evidence="1">
    <location>
        <begin position="423"/>
        <end position="490"/>
    </location>
</feature>
<reference evidence="4" key="1">
    <citation type="submission" date="2023-07" db="EMBL/GenBank/DDBJ databases">
        <title>draft genome sequence of fig (Ficus carica).</title>
        <authorList>
            <person name="Takahashi T."/>
            <person name="Nishimura K."/>
        </authorList>
    </citation>
    <scope>NUCLEOTIDE SEQUENCE</scope>
</reference>
<proteinExistence type="predicted"/>
<name>A0AA88DP44_FICCA</name>
<evidence type="ECO:0000256" key="1">
    <source>
        <dbReference type="SAM" id="MobiDB-lite"/>
    </source>
</evidence>
<evidence type="ECO:0000313" key="4">
    <source>
        <dbReference type="EMBL" id="GMN58901.1"/>
    </source>
</evidence>